<evidence type="ECO:0000313" key="1">
    <source>
        <dbReference type="EMBL" id="CAI2174144.1"/>
    </source>
</evidence>
<sequence length="59" mass="6347">MSNHGYHGTSALLETTAEADTHRLGKVSMLTPSFSSTGDCQIDWVPTGLSKDEHTTQPT</sequence>
<accession>A0A9W4SM60</accession>
<keyword evidence="2" id="KW-1185">Reference proteome</keyword>
<comment type="caution">
    <text evidence="1">The sequence shown here is derived from an EMBL/GenBank/DDBJ whole genome shotgun (WGS) entry which is preliminary data.</text>
</comment>
<protein>
    <submittedName>
        <fullName evidence="1">595_t:CDS:1</fullName>
    </submittedName>
</protein>
<dbReference type="Proteomes" id="UP001153678">
    <property type="component" value="Unassembled WGS sequence"/>
</dbReference>
<feature type="non-terminal residue" evidence="1">
    <location>
        <position position="59"/>
    </location>
</feature>
<proteinExistence type="predicted"/>
<dbReference type="EMBL" id="CAMKVN010001167">
    <property type="protein sequence ID" value="CAI2174144.1"/>
    <property type="molecule type" value="Genomic_DNA"/>
</dbReference>
<dbReference type="AlphaFoldDB" id="A0A9W4SM60"/>
<evidence type="ECO:0000313" key="2">
    <source>
        <dbReference type="Proteomes" id="UP001153678"/>
    </source>
</evidence>
<organism evidence="1 2">
    <name type="scientific">Funneliformis geosporum</name>
    <dbReference type="NCBI Taxonomy" id="1117311"/>
    <lineage>
        <taxon>Eukaryota</taxon>
        <taxon>Fungi</taxon>
        <taxon>Fungi incertae sedis</taxon>
        <taxon>Mucoromycota</taxon>
        <taxon>Glomeromycotina</taxon>
        <taxon>Glomeromycetes</taxon>
        <taxon>Glomerales</taxon>
        <taxon>Glomeraceae</taxon>
        <taxon>Funneliformis</taxon>
    </lineage>
</organism>
<reference evidence="1" key="1">
    <citation type="submission" date="2022-08" db="EMBL/GenBank/DDBJ databases">
        <authorList>
            <person name="Kallberg Y."/>
            <person name="Tangrot J."/>
            <person name="Rosling A."/>
        </authorList>
    </citation>
    <scope>NUCLEOTIDE SEQUENCE</scope>
    <source>
        <strain evidence="1">Wild A</strain>
    </source>
</reference>
<name>A0A9W4SM60_9GLOM</name>
<gene>
    <name evidence="1" type="ORF">FWILDA_LOCUS6444</name>
</gene>